<dbReference type="AlphaFoldDB" id="D4BKC5"/>
<accession>D4BKC5</accession>
<evidence type="ECO:0000313" key="1">
    <source>
        <dbReference type="EMBL" id="EFE05622.1"/>
    </source>
</evidence>
<organism evidence="1 2">
    <name type="scientific">Citrobacter youngae ATCC 29220</name>
    <dbReference type="NCBI Taxonomy" id="500640"/>
    <lineage>
        <taxon>Bacteria</taxon>
        <taxon>Pseudomonadati</taxon>
        <taxon>Pseudomonadota</taxon>
        <taxon>Gammaproteobacteria</taxon>
        <taxon>Enterobacterales</taxon>
        <taxon>Enterobacteriaceae</taxon>
        <taxon>Citrobacter</taxon>
        <taxon>Citrobacter freundii complex</taxon>
    </lineage>
</organism>
<sequence length="39" mass="4228">MSGLLLQLVDCGKFSVISIQFIAAAAFPSDYRCIFDSSL</sequence>
<dbReference type="HOGENOM" id="CLU_3307031_0_0_6"/>
<reference evidence="1 2" key="1">
    <citation type="submission" date="2010-02" db="EMBL/GenBank/DDBJ databases">
        <authorList>
            <person name="Weinstock G."/>
            <person name="Sodergren E."/>
            <person name="Clifton S."/>
            <person name="Fulton L."/>
            <person name="Fulton B."/>
            <person name="Courtney L."/>
            <person name="Fronick C."/>
            <person name="Harrison M."/>
            <person name="Strong C."/>
            <person name="Farmer C."/>
            <person name="Delahaunty K."/>
            <person name="Markovic C."/>
            <person name="Hall O."/>
            <person name="Minx P."/>
            <person name="Tomlinson C."/>
            <person name="Mitreva M."/>
            <person name="Nelson J."/>
            <person name="Hou S."/>
            <person name="Wollam A."/>
            <person name="Pepin K.H."/>
            <person name="Johnson M."/>
            <person name="Bhonagiri V."/>
            <person name="Zhang X."/>
            <person name="Suruliraj S."/>
            <person name="Warren W."/>
            <person name="Chinwalla A."/>
            <person name="Mardis E.R."/>
            <person name="Wilson R.K."/>
        </authorList>
    </citation>
    <scope>NUCLEOTIDE SEQUENCE [LARGE SCALE GENOMIC DNA]</scope>
    <source>
        <strain evidence="1 2">ATCC 29220</strain>
    </source>
</reference>
<comment type="caution">
    <text evidence="1">The sequence shown here is derived from an EMBL/GenBank/DDBJ whole genome shotgun (WGS) entry which is preliminary data.</text>
</comment>
<name>D4BKC5_9ENTR</name>
<proteinExistence type="predicted"/>
<gene>
    <name evidence="1" type="ORF">CIT292_11002</name>
</gene>
<protein>
    <submittedName>
        <fullName evidence="1">Uncharacterized protein</fullName>
    </submittedName>
</protein>
<dbReference type="Proteomes" id="UP000003880">
    <property type="component" value="Unassembled WGS sequence"/>
</dbReference>
<dbReference type="EMBL" id="ABWL02000030">
    <property type="protein sequence ID" value="EFE05622.1"/>
    <property type="molecule type" value="Genomic_DNA"/>
</dbReference>
<evidence type="ECO:0000313" key="2">
    <source>
        <dbReference type="Proteomes" id="UP000003880"/>
    </source>
</evidence>